<evidence type="ECO:0008006" key="6">
    <source>
        <dbReference type="Google" id="ProtNLM"/>
    </source>
</evidence>
<dbReference type="NCBIfam" id="TIGR01777">
    <property type="entry name" value="yfcH"/>
    <property type="match status" value="1"/>
</dbReference>
<dbReference type="InterPro" id="IPR013549">
    <property type="entry name" value="DUF1731"/>
</dbReference>
<dbReference type="GeneID" id="78062841"/>
<name>A0A1G7JRL5_9FLAO</name>
<reference evidence="5" key="1">
    <citation type="submission" date="2016-10" db="EMBL/GenBank/DDBJ databases">
        <authorList>
            <person name="Varghese N."/>
            <person name="Submissions S."/>
        </authorList>
    </citation>
    <scope>NUCLEOTIDE SEQUENCE [LARGE SCALE GENOMIC DNA]</scope>
    <source>
        <strain evidence="5">DSM 24729</strain>
    </source>
</reference>
<accession>A0A1G7JRL5</accession>
<dbReference type="InterPro" id="IPR001509">
    <property type="entry name" value="Epimerase_deHydtase"/>
</dbReference>
<dbReference type="RefSeq" id="WP_029445569.1">
    <property type="nucleotide sequence ID" value="NZ_CBDUFQ010000060.1"/>
</dbReference>
<dbReference type="Proteomes" id="UP000182114">
    <property type="component" value="Unassembled WGS sequence"/>
</dbReference>
<dbReference type="Pfam" id="PF01370">
    <property type="entry name" value="Epimerase"/>
    <property type="match status" value="1"/>
</dbReference>
<evidence type="ECO:0000259" key="3">
    <source>
        <dbReference type="Pfam" id="PF08338"/>
    </source>
</evidence>
<evidence type="ECO:0000313" key="4">
    <source>
        <dbReference type="EMBL" id="SDF27607.1"/>
    </source>
</evidence>
<keyword evidence="5" id="KW-1185">Reference proteome</keyword>
<evidence type="ECO:0000256" key="1">
    <source>
        <dbReference type="ARBA" id="ARBA00009353"/>
    </source>
</evidence>
<feature type="domain" description="NAD-dependent epimerase/dehydratase" evidence="2">
    <location>
        <begin position="3"/>
        <end position="129"/>
    </location>
</feature>
<dbReference type="InterPro" id="IPR010099">
    <property type="entry name" value="SDR39U1"/>
</dbReference>
<dbReference type="PANTHER" id="PTHR11092">
    <property type="entry name" value="SUGAR NUCLEOTIDE EPIMERASE RELATED"/>
    <property type="match status" value="1"/>
</dbReference>
<evidence type="ECO:0000313" key="5">
    <source>
        <dbReference type="Proteomes" id="UP000182114"/>
    </source>
</evidence>
<feature type="domain" description="DUF1731" evidence="3">
    <location>
        <begin position="254"/>
        <end position="299"/>
    </location>
</feature>
<organism evidence="4 5">
    <name type="scientific">Cellulophaga baltica</name>
    <dbReference type="NCBI Taxonomy" id="76594"/>
    <lineage>
        <taxon>Bacteria</taxon>
        <taxon>Pseudomonadati</taxon>
        <taxon>Bacteroidota</taxon>
        <taxon>Flavobacteriia</taxon>
        <taxon>Flavobacteriales</taxon>
        <taxon>Flavobacteriaceae</taxon>
        <taxon>Cellulophaga</taxon>
    </lineage>
</organism>
<sequence length="304" mass="33268">MKVLITGATGLVGNAIVTECHKNKIAVNFLTTSKAKVIEKENYTGFYWNPDQGEIDLNCFTGVTAIINLAGASISKRWTESYKKEILSSRINSLKTLKSGLAKVDSSAITSFVSASAIGIYPDSIQKFYSEEDQFKADGFLSEVVQAWEDEIDTFGDFSFSVAKIRIGLVMSNKGGALPEMVKPIKFFVGSAFGSGKQWQSWIHIKDLAKLFVFAVKNELNGVYNGVASNPVTNEKLVSKVANVLGRPLILPKIPAAVLKLILGDMSALLLDSQRVSNKKILEEGFIFKYLNVCPALDSLYSNK</sequence>
<dbReference type="EMBL" id="FNBD01000010">
    <property type="protein sequence ID" value="SDF27607.1"/>
    <property type="molecule type" value="Genomic_DNA"/>
</dbReference>
<protein>
    <recommendedName>
        <fullName evidence="6">TIGR01777 family protein</fullName>
    </recommendedName>
</protein>
<dbReference type="eggNOG" id="COG1090">
    <property type="taxonomic scope" value="Bacteria"/>
</dbReference>
<dbReference type="SUPFAM" id="SSF51735">
    <property type="entry name" value="NAD(P)-binding Rossmann-fold domains"/>
    <property type="match status" value="1"/>
</dbReference>
<dbReference type="AlphaFoldDB" id="A0A1G7JRL5"/>
<dbReference type="Gene3D" id="3.40.50.720">
    <property type="entry name" value="NAD(P)-binding Rossmann-like Domain"/>
    <property type="match status" value="1"/>
</dbReference>
<dbReference type="InterPro" id="IPR036291">
    <property type="entry name" value="NAD(P)-bd_dom_sf"/>
</dbReference>
<proteinExistence type="inferred from homology"/>
<comment type="similarity">
    <text evidence="1">Belongs to the NAD(P)-dependent epimerase/dehydratase family. SDR39U1 subfamily.</text>
</comment>
<dbReference type="PANTHER" id="PTHR11092:SF0">
    <property type="entry name" value="EPIMERASE FAMILY PROTEIN SDR39U1"/>
    <property type="match status" value="1"/>
</dbReference>
<gene>
    <name evidence="4" type="ORF">SAMN04487992_11076</name>
</gene>
<evidence type="ECO:0000259" key="2">
    <source>
        <dbReference type="Pfam" id="PF01370"/>
    </source>
</evidence>
<dbReference type="Pfam" id="PF08338">
    <property type="entry name" value="DUF1731"/>
    <property type="match status" value="1"/>
</dbReference>